<feature type="domain" description="SRCR" evidence="17">
    <location>
        <begin position="121"/>
        <end position="219"/>
    </location>
</feature>
<evidence type="ECO:0000313" key="18">
    <source>
        <dbReference type="Ensembl" id="ENSACLP00000048949.1"/>
    </source>
</evidence>
<keyword evidence="13" id="KW-0378">Hydrolase</keyword>
<evidence type="ECO:0000256" key="14">
    <source>
        <dbReference type="SAM" id="SignalP"/>
    </source>
</evidence>
<evidence type="ECO:0000256" key="8">
    <source>
        <dbReference type="ARBA" id="ARBA00023157"/>
    </source>
</evidence>
<comment type="subcellular location">
    <subcellularLocation>
        <location evidence="2">Secreted</location>
    </subcellularLocation>
</comment>
<dbReference type="InterPro" id="IPR009003">
    <property type="entry name" value="Peptidase_S1_PA"/>
</dbReference>
<dbReference type="PRINTS" id="PR00722">
    <property type="entry name" value="CHYMOTRYPSIN"/>
</dbReference>
<dbReference type="Proteomes" id="UP000265100">
    <property type="component" value="Chromosome 13"/>
</dbReference>
<dbReference type="SMART" id="SM00202">
    <property type="entry name" value="SR"/>
    <property type="match status" value="3"/>
</dbReference>
<dbReference type="InterPro" id="IPR018056">
    <property type="entry name" value="Kringle_CS"/>
</dbReference>
<keyword evidence="13" id="KW-0645">Protease</keyword>
<dbReference type="Pfam" id="PF00530">
    <property type="entry name" value="SRCR"/>
    <property type="match status" value="3"/>
</dbReference>
<dbReference type="PROSITE" id="PS50287">
    <property type="entry name" value="SRCR_2"/>
    <property type="match status" value="3"/>
</dbReference>
<evidence type="ECO:0000256" key="6">
    <source>
        <dbReference type="ARBA" id="ARBA00022729"/>
    </source>
</evidence>
<reference evidence="18" key="4">
    <citation type="submission" date="2025-09" db="UniProtKB">
        <authorList>
            <consortium name="Ensembl"/>
        </authorList>
    </citation>
    <scope>IDENTIFICATION</scope>
</reference>
<dbReference type="GO" id="GO:0004252">
    <property type="term" value="F:serine-type endopeptidase activity"/>
    <property type="evidence" value="ECO:0007669"/>
    <property type="project" value="InterPro"/>
</dbReference>
<feature type="disulfide bond" evidence="12">
    <location>
        <begin position="297"/>
        <end position="307"/>
    </location>
</feature>
<evidence type="ECO:0000256" key="11">
    <source>
        <dbReference type="PROSITE-ProRule" id="PRU00121"/>
    </source>
</evidence>
<reference evidence="19" key="2">
    <citation type="submission" date="2023-03" db="EMBL/GenBank/DDBJ databases">
        <authorList>
            <consortium name="Wellcome Sanger Institute Data Sharing"/>
        </authorList>
    </citation>
    <scope>NUCLEOTIDE SEQUENCE [LARGE SCALE GENOMIC DNA]</scope>
</reference>
<sequence>MEQRKAVSGFVPCCLLLALAVSAEISQWTHFNVVQSAVLLSCSEGLTKLGHYNGSVSHTDAGSPCLKWTNFPDYMQQYPNRGLGDHNFCRNPDRETKPWCFFRKTSGAIGWAYCDCHQGAVRLVGGSGNSGRLEVYVNNKWGAVCDTHWTDRDASVICRQLGLSEIGIALQHSYFGPSPIFHYERLGCRGNENSLLECWNRKFATGDCNHGNEAGVLCAEPEGTGIPLRLAGGLEEFEGRVEVYHNGRWGTICDDQWDDLDAEVVCRQLGLGGRAEVAPEKVYEEGNGLIQLDEVQCDGTETTLLACTHSQWRQHDCSHSEDVGVLCHSDANEIQSNYAPIGPLVRLVAGETRREGRVEVFVNGQWGSVCDDGWNDVNAAVVCRQLGFTGVAKARSMAYFGEGQGPIHLDNVRCSGTETSLGQCPAEGQEGHDCHHSEDAGVICDYTLDPTGNGASAMQSCGRRLSRQRRQRRIIGGEKSLRGEWPWQVSLWLRSQSKGNHPLCGASLINSCWLVTAAHCFKRFGRDPARYVLRLGDYHTVEQDDFERTLSPERIIIHTKYHSQSWEYDIALLRLKGTEGNCVAFNPHTGAVCLPEPGDKLEKRLTACVITGWGITDSEYSHTLLQAWVPLLPASTCKKRYGNRFTSRMLCAGSLSKHHRVDSCQGDSGGPLVCQGERGHWVLTGVISWGHGCGNPSFPGVYTHVSRFLRWINKAINKPYKNQ</sequence>
<accession>A0AAX7SWJ6</accession>
<keyword evidence="13" id="KW-0720">Serine protease</keyword>
<reference evidence="18 19" key="1">
    <citation type="submission" date="2018-05" db="EMBL/GenBank/DDBJ databases">
        <authorList>
            <person name="Datahose"/>
        </authorList>
    </citation>
    <scope>NUCLEOTIDE SEQUENCE</scope>
</reference>
<dbReference type="InterPro" id="IPR001190">
    <property type="entry name" value="SRCR"/>
</dbReference>
<keyword evidence="5 11" id="KW-0420">Kringle</keyword>
<feature type="disulfide bond" evidence="12">
    <location>
        <begin position="414"/>
        <end position="424"/>
    </location>
</feature>
<dbReference type="Ensembl" id="ENSACLT00000085758.1">
    <property type="protein sequence ID" value="ENSACLP00000048949.1"/>
    <property type="gene ID" value="ENSACLG00000007100.2"/>
</dbReference>
<dbReference type="InterPro" id="IPR043504">
    <property type="entry name" value="Peptidase_S1_PA_chymotrypsin"/>
</dbReference>
<evidence type="ECO:0000259" key="16">
    <source>
        <dbReference type="PROSITE" id="PS50240"/>
    </source>
</evidence>
<dbReference type="PROSITE" id="PS00134">
    <property type="entry name" value="TRYPSIN_HIS"/>
    <property type="match status" value="1"/>
</dbReference>
<reference evidence="18" key="3">
    <citation type="submission" date="2025-08" db="UniProtKB">
        <authorList>
            <consortium name="Ensembl"/>
        </authorList>
    </citation>
    <scope>IDENTIFICATION</scope>
</reference>
<proteinExistence type="predicted"/>
<feature type="domain" description="Peptidase S1" evidence="16">
    <location>
        <begin position="474"/>
        <end position="717"/>
    </location>
</feature>
<dbReference type="FunFam" id="3.10.250.10:FF:000005">
    <property type="entry name" value="Neurotrypsin isoform A"/>
    <property type="match status" value="1"/>
</dbReference>
<keyword evidence="19" id="KW-1185">Reference proteome</keyword>
<dbReference type="InterPro" id="IPR013806">
    <property type="entry name" value="Kringle-like"/>
</dbReference>
<feature type="disulfide bond" evidence="12">
    <location>
        <begin position="188"/>
        <end position="198"/>
    </location>
</feature>
<comment type="function">
    <text evidence="1">Plays a role in neuronal plasticity and the proteolytic action may subserve structural reorganizations associated with learning and memory operations.</text>
</comment>
<dbReference type="PROSITE" id="PS50240">
    <property type="entry name" value="TRYPSIN_DOM"/>
    <property type="match status" value="1"/>
</dbReference>
<feature type="disulfide bond" evidence="12">
    <location>
        <begin position="253"/>
        <end position="317"/>
    </location>
</feature>
<keyword evidence="8 12" id="KW-1015">Disulfide bond</keyword>
<dbReference type="InterPro" id="IPR036772">
    <property type="entry name" value="SRCR-like_dom_sf"/>
</dbReference>
<feature type="domain" description="Kringle" evidence="15">
    <location>
        <begin position="52"/>
        <end position="119"/>
    </location>
</feature>
<feature type="chain" id="PRO_5044270812" description="Neurotrypsin" evidence="14">
    <location>
        <begin position="24"/>
        <end position="723"/>
    </location>
</feature>
<evidence type="ECO:0000259" key="15">
    <source>
        <dbReference type="PROSITE" id="PS50070"/>
    </source>
</evidence>
<evidence type="ECO:0000256" key="9">
    <source>
        <dbReference type="ARBA" id="ARBA00023180"/>
    </source>
</evidence>
<keyword evidence="7" id="KW-0677">Repeat</keyword>
<dbReference type="InterPro" id="IPR000001">
    <property type="entry name" value="Kringle"/>
</dbReference>
<dbReference type="InterPro" id="IPR001314">
    <property type="entry name" value="Peptidase_S1A"/>
</dbReference>
<dbReference type="CDD" id="cd00190">
    <property type="entry name" value="Tryp_SPc"/>
    <property type="match status" value="1"/>
</dbReference>
<feature type="domain" description="SRCR" evidence="17">
    <location>
        <begin position="345"/>
        <end position="445"/>
    </location>
</feature>
<dbReference type="SMART" id="SM00130">
    <property type="entry name" value="KR"/>
    <property type="match status" value="1"/>
</dbReference>
<dbReference type="SUPFAM" id="SSF57440">
    <property type="entry name" value="Kringle-like"/>
    <property type="match status" value="1"/>
</dbReference>
<evidence type="ECO:0000256" key="1">
    <source>
        <dbReference type="ARBA" id="ARBA00002744"/>
    </source>
</evidence>
<evidence type="ECO:0000256" key="12">
    <source>
        <dbReference type="PROSITE-ProRule" id="PRU00196"/>
    </source>
</evidence>
<dbReference type="InterPro" id="IPR001254">
    <property type="entry name" value="Trypsin_dom"/>
</dbReference>
<dbReference type="PROSITE" id="PS00420">
    <property type="entry name" value="SRCR_1"/>
    <property type="match status" value="2"/>
</dbReference>
<feature type="disulfide bond" evidence="12">
    <location>
        <begin position="370"/>
        <end position="434"/>
    </location>
</feature>
<evidence type="ECO:0000259" key="17">
    <source>
        <dbReference type="PROSITE" id="PS50287"/>
    </source>
</evidence>
<dbReference type="Gene3D" id="3.10.250.10">
    <property type="entry name" value="SRCR-like domain"/>
    <property type="match status" value="3"/>
</dbReference>
<evidence type="ECO:0000313" key="19">
    <source>
        <dbReference type="Proteomes" id="UP000265100"/>
    </source>
</evidence>
<dbReference type="Gene3D" id="2.40.20.10">
    <property type="entry name" value="Plasminogen Kringle 4"/>
    <property type="match status" value="1"/>
</dbReference>
<dbReference type="PROSITE" id="PS00021">
    <property type="entry name" value="KRINGLE_1"/>
    <property type="match status" value="1"/>
</dbReference>
<evidence type="ECO:0000256" key="13">
    <source>
        <dbReference type="RuleBase" id="RU363034"/>
    </source>
</evidence>
<dbReference type="InterPro" id="IPR033116">
    <property type="entry name" value="TRYPSIN_SER"/>
</dbReference>
<dbReference type="SUPFAM" id="SSF56487">
    <property type="entry name" value="SRCR-like"/>
    <property type="match status" value="3"/>
</dbReference>
<dbReference type="FunFam" id="3.10.250.10:FF:000009">
    <property type="entry name" value="WC1"/>
    <property type="match status" value="1"/>
</dbReference>
<keyword evidence="4" id="KW-0964">Secreted</keyword>
<dbReference type="GO" id="GO:0005576">
    <property type="term" value="C:extracellular region"/>
    <property type="evidence" value="ECO:0007669"/>
    <property type="project" value="UniProtKB-SubCell"/>
</dbReference>
<dbReference type="PROSITE" id="PS00135">
    <property type="entry name" value="TRYPSIN_SER"/>
    <property type="match status" value="1"/>
</dbReference>
<name>A0AAX7SWJ6_ASTCA</name>
<dbReference type="PANTHER" id="PTHR48071">
    <property type="entry name" value="SRCR DOMAIN-CONTAINING PROTEIN"/>
    <property type="match status" value="1"/>
</dbReference>
<evidence type="ECO:0000256" key="7">
    <source>
        <dbReference type="ARBA" id="ARBA00022737"/>
    </source>
</evidence>
<dbReference type="PANTHER" id="PTHR48071:SF18">
    <property type="entry name" value="DELETED IN MALIGNANT BRAIN TUMORS 1 PROTEIN-RELATED"/>
    <property type="match status" value="1"/>
</dbReference>
<comment type="caution">
    <text evidence="12">Lacks conserved residue(s) required for the propagation of feature annotation.</text>
</comment>
<feature type="disulfide bond" evidence="12">
    <location>
        <begin position="383"/>
        <end position="444"/>
    </location>
</feature>
<dbReference type="SUPFAM" id="SSF50494">
    <property type="entry name" value="Trypsin-like serine proteases"/>
    <property type="match status" value="1"/>
</dbReference>
<keyword evidence="6 14" id="KW-0732">Signal</keyword>
<dbReference type="FunFam" id="2.40.10.10:FF:000053">
    <property type="entry name" value="Neurotrypsin"/>
    <property type="match status" value="1"/>
</dbReference>
<feature type="signal peptide" evidence="14">
    <location>
        <begin position="1"/>
        <end position="23"/>
    </location>
</feature>
<feature type="domain" description="SRCR" evidence="17">
    <location>
        <begin position="228"/>
        <end position="328"/>
    </location>
</feature>
<dbReference type="GO" id="GO:0016020">
    <property type="term" value="C:membrane"/>
    <property type="evidence" value="ECO:0007669"/>
    <property type="project" value="InterPro"/>
</dbReference>
<dbReference type="InterPro" id="IPR038178">
    <property type="entry name" value="Kringle_sf"/>
</dbReference>
<protein>
    <recommendedName>
        <fullName evidence="3">Neurotrypsin</fullName>
    </recommendedName>
    <alternativeName>
        <fullName evidence="10">Serine protease 12</fullName>
    </alternativeName>
</protein>
<evidence type="ECO:0000256" key="3">
    <source>
        <dbReference type="ARBA" id="ARBA00017669"/>
    </source>
</evidence>
<dbReference type="Gene3D" id="2.40.10.10">
    <property type="entry name" value="Trypsin-like serine proteases"/>
    <property type="match status" value="1"/>
</dbReference>
<dbReference type="GO" id="GO:0006508">
    <property type="term" value="P:proteolysis"/>
    <property type="evidence" value="ECO:0007669"/>
    <property type="project" value="UniProtKB-KW"/>
</dbReference>
<evidence type="ECO:0000256" key="5">
    <source>
        <dbReference type="ARBA" id="ARBA00022572"/>
    </source>
</evidence>
<feature type="disulfide bond" evidence="12">
    <location>
        <begin position="266"/>
        <end position="327"/>
    </location>
</feature>
<evidence type="ECO:0000256" key="4">
    <source>
        <dbReference type="ARBA" id="ARBA00022525"/>
    </source>
</evidence>
<evidence type="ECO:0000256" key="2">
    <source>
        <dbReference type="ARBA" id="ARBA00004613"/>
    </source>
</evidence>
<organism evidence="18 19">
    <name type="scientific">Astatotilapia calliptera</name>
    <name type="common">Eastern happy</name>
    <name type="synonym">Chromis callipterus</name>
    <dbReference type="NCBI Taxonomy" id="8154"/>
    <lineage>
        <taxon>Eukaryota</taxon>
        <taxon>Metazoa</taxon>
        <taxon>Chordata</taxon>
        <taxon>Craniata</taxon>
        <taxon>Vertebrata</taxon>
        <taxon>Euteleostomi</taxon>
        <taxon>Actinopterygii</taxon>
        <taxon>Neopterygii</taxon>
        <taxon>Teleostei</taxon>
        <taxon>Neoteleostei</taxon>
        <taxon>Acanthomorphata</taxon>
        <taxon>Ovalentaria</taxon>
        <taxon>Cichlomorphae</taxon>
        <taxon>Cichliformes</taxon>
        <taxon>Cichlidae</taxon>
        <taxon>African cichlids</taxon>
        <taxon>Pseudocrenilabrinae</taxon>
        <taxon>Haplochromini</taxon>
        <taxon>Astatotilapia</taxon>
    </lineage>
</organism>
<dbReference type="GeneTree" id="ENSGT00940000164412"/>
<keyword evidence="9" id="KW-0325">Glycoprotein</keyword>
<dbReference type="AlphaFoldDB" id="A0AAX7SWJ6"/>
<dbReference type="InterPro" id="IPR018114">
    <property type="entry name" value="TRYPSIN_HIS"/>
</dbReference>
<dbReference type="Pfam" id="PF00051">
    <property type="entry name" value="Kringle"/>
    <property type="match status" value="1"/>
</dbReference>
<dbReference type="PROSITE" id="PS50070">
    <property type="entry name" value="KRINGLE_2"/>
    <property type="match status" value="1"/>
</dbReference>
<dbReference type="SMART" id="SM00020">
    <property type="entry name" value="Tryp_SPc"/>
    <property type="match status" value="1"/>
</dbReference>
<dbReference type="PRINTS" id="PR00258">
    <property type="entry name" value="SPERACTRCPTR"/>
</dbReference>
<evidence type="ECO:0000256" key="10">
    <source>
        <dbReference type="ARBA" id="ARBA00030576"/>
    </source>
</evidence>
<dbReference type="Pfam" id="PF00089">
    <property type="entry name" value="Trypsin"/>
    <property type="match status" value="1"/>
</dbReference>
<dbReference type="FunFam" id="3.10.250.10:FF:000006">
    <property type="entry name" value="neurotrypsin isoform X2"/>
    <property type="match status" value="1"/>
</dbReference>